<reference evidence="2 3" key="1">
    <citation type="journal article" date="2023" name="Mol. Biol. Evol.">
        <title>Genomics of Secondarily Temperate Adaptation in the Only Non-Antarctic Icefish.</title>
        <authorList>
            <person name="Rivera-Colon A.G."/>
            <person name="Rayamajhi N."/>
            <person name="Minhas B.F."/>
            <person name="Madrigal G."/>
            <person name="Bilyk K.T."/>
            <person name="Yoon V."/>
            <person name="Hune M."/>
            <person name="Gregory S."/>
            <person name="Cheng C.H.C."/>
            <person name="Catchen J.M."/>
        </authorList>
    </citation>
    <scope>NUCLEOTIDE SEQUENCE [LARGE SCALE GENOMIC DNA]</scope>
    <source>
        <strain evidence="2">JC2023a</strain>
    </source>
</reference>
<comment type="caution">
    <text evidence="2">The sequence shown here is derived from an EMBL/GenBank/DDBJ whole genome shotgun (WGS) entry which is preliminary data.</text>
</comment>
<gene>
    <name evidence="2" type="ORF">CesoFtcFv8_006873</name>
</gene>
<sequence>MWGSKTLRRKNQRRTTEEPEKNHRRTREEPQKNHRRTREEPEKNHRRTREEPEKNHRRTREEPEKNHRRTTEEPEKNQRRTREEPEKNQRRKRRVRACGCEQTATRSNPICNVSGDARSCSDKKRNATTKSFERYVDFQFLTSTLFHRPYHTAGDQGTLKSDAHSWRPGDTKE</sequence>
<evidence type="ECO:0000313" key="2">
    <source>
        <dbReference type="EMBL" id="KAK5901511.1"/>
    </source>
</evidence>
<proteinExistence type="predicted"/>
<feature type="region of interest" description="Disordered" evidence="1">
    <location>
        <begin position="1"/>
        <end position="126"/>
    </location>
</feature>
<organism evidence="2 3">
    <name type="scientific">Champsocephalus esox</name>
    <name type="common">pike icefish</name>
    <dbReference type="NCBI Taxonomy" id="159716"/>
    <lineage>
        <taxon>Eukaryota</taxon>
        <taxon>Metazoa</taxon>
        <taxon>Chordata</taxon>
        <taxon>Craniata</taxon>
        <taxon>Vertebrata</taxon>
        <taxon>Euteleostomi</taxon>
        <taxon>Actinopterygii</taxon>
        <taxon>Neopterygii</taxon>
        <taxon>Teleostei</taxon>
        <taxon>Neoteleostei</taxon>
        <taxon>Acanthomorphata</taxon>
        <taxon>Eupercaria</taxon>
        <taxon>Perciformes</taxon>
        <taxon>Notothenioidei</taxon>
        <taxon>Channichthyidae</taxon>
        <taxon>Champsocephalus</taxon>
    </lineage>
</organism>
<feature type="region of interest" description="Disordered" evidence="1">
    <location>
        <begin position="151"/>
        <end position="173"/>
    </location>
</feature>
<dbReference type="AlphaFoldDB" id="A0AAN8CCQ1"/>
<feature type="compositionally biased region" description="Basic and acidic residues" evidence="1">
    <location>
        <begin position="14"/>
        <end position="88"/>
    </location>
</feature>
<dbReference type="Proteomes" id="UP001335648">
    <property type="component" value="Unassembled WGS sequence"/>
</dbReference>
<name>A0AAN8CCQ1_9TELE</name>
<accession>A0AAN8CCQ1</accession>
<evidence type="ECO:0000313" key="3">
    <source>
        <dbReference type="Proteomes" id="UP001335648"/>
    </source>
</evidence>
<feature type="compositionally biased region" description="Basic and acidic residues" evidence="1">
    <location>
        <begin position="161"/>
        <end position="173"/>
    </location>
</feature>
<feature type="compositionally biased region" description="Polar residues" evidence="1">
    <location>
        <begin position="102"/>
        <end position="111"/>
    </location>
</feature>
<protein>
    <submittedName>
        <fullName evidence="2">Uncharacterized protein</fullName>
    </submittedName>
</protein>
<dbReference type="EMBL" id="JAULUE010002051">
    <property type="protein sequence ID" value="KAK5901511.1"/>
    <property type="molecule type" value="Genomic_DNA"/>
</dbReference>
<keyword evidence="3" id="KW-1185">Reference proteome</keyword>
<feature type="compositionally biased region" description="Basic residues" evidence="1">
    <location>
        <begin position="1"/>
        <end position="13"/>
    </location>
</feature>
<evidence type="ECO:0000256" key="1">
    <source>
        <dbReference type="SAM" id="MobiDB-lite"/>
    </source>
</evidence>